<dbReference type="Proteomes" id="UP001595758">
    <property type="component" value="Unassembled WGS sequence"/>
</dbReference>
<feature type="transmembrane region" description="Helical" evidence="2">
    <location>
        <begin position="3224"/>
        <end position="3243"/>
    </location>
</feature>
<dbReference type="Gene3D" id="3.10.350.10">
    <property type="entry name" value="LysM domain"/>
    <property type="match status" value="1"/>
</dbReference>
<keyword evidence="2" id="KW-0472">Membrane</keyword>
<dbReference type="NCBIfam" id="TIGR01643">
    <property type="entry name" value="YD_repeat_2x"/>
    <property type="match status" value="16"/>
</dbReference>
<organism evidence="4 5">
    <name type="scientific">Legionella dresdenensis</name>
    <dbReference type="NCBI Taxonomy" id="450200"/>
    <lineage>
        <taxon>Bacteria</taxon>
        <taxon>Pseudomonadati</taxon>
        <taxon>Pseudomonadota</taxon>
        <taxon>Gammaproteobacteria</taxon>
        <taxon>Legionellales</taxon>
        <taxon>Legionellaceae</taxon>
        <taxon>Legionella</taxon>
    </lineage>
</organism>
<dbReference type="SMART" id="SM00257">
    <property type="entry name" value="LysM"/>
    <property type="match status" value="1"/>
</dbReference>
<dbReference type="InterPro" id="IPR018392">
    <property type="entry name" value="LysM"/>
</dbReference>
<keyword evidence="5" id="KW-1185">Reference proteome</keyword>
<dbReference type="PROSITE" id="PS51782">
    <property type="entry name" value="LYSM"/>
    <property type="match status" value="1"/>
</dbReference>
<dbReference type="InterPro" id="IPR056823">
    <property type="entry name" value="TEN-like_YD-shell"/>
</dbReference>
<reference evidence="5" key="1">
    <citation type="journal article" date="2019" name="Int. J. Syst. Evol. Microbiol.">
        <title>The Global Catalogue of Microorganisms (GCM) 10K type strain sequencing project: providing services to taxonomists for standard genome sequencing and annotation.</title>
        <authorList>
            <consortium name="The Broad Institute Genomics Platform"/>
            <consortium name="The Broad Institute Genome Sequencing Center for Infectious Disease"/>
            <person name="Wu L."/>
            <person name="Ma J."/>
        </authorList>
    </citation>
    <scope>NUCLEOTIDE SEQUENCE [LARGE SCALE GENOMIC DNA]</scope>
    <source>
        <strain evidence="5">CCUG 59858</strain>
    </source>
</reference>
<proteinExistence type="predicted"/>
<dbReference type="RefSeq" id="WP_382341931.1">
    <property type="nucleotide sequence ID" value="NZ_JBHSAB010000006.1"/>
</dbReference>
<evidence type="ECO:0000313" key="5">
    <source>
        <dbReference type="Proteomes" id="UP001595758"/>
    </source>
</evidence>
<dbReference type="InterPro" id="IPR031325">
    <property type="entry name" value="RHS_repeat"/>
</dbReference>
<sequence>MTQVFTGAGLGIQGSSLEKLGSYGPKGAAGLGQGGEAVYVNAANGNLVLKQSDGFMAGLGLGLDLFQVYNSLSGNWRFNSQTTLEFESDSVINRVGDDGHVTRFVRQGSERVYQADDGSTARIVWSDGSWHYQSGSGEVSCNYNLAGQLTSLTDRDGHAWVFRYEQGYLSQITDTSGNQTVTWLFDHGVLQDINWVSENKRVGHIHYDYDSQGRLTLASRDLGDGKTYWIAYDYAGDSNLITDIRQSDGTRLHVDYDGEGRVKCLTDGEGRTTAYEYFEGITAITNGKGARWLYRFNQEGLLTGIDGPENFHVAYHYENKRLTEVVEGNQTWHFKYNAAGDCVLIAEPSGQVTKRMFDSEHHLIAETRYQRFDGEHHPVDPSTRRFVYDSRGHLRFAAAGDGAITEYRYDSEGRLVSERRYLNARLAAESGEQTLTLDDMMAWAARQNPQAIMLTEYCYDWRGLLTHEITYTAIDASGQGVVTPDCLIHTTQYDAAGRLVEKSAPVNGKWVITYYFYDGLGRVVKTVDSEQRVKTFFYDDAHQQIVTTEPNGLTTIATYDKSGLLLCTQQCDSRHDFGEVRNAYDDAGRLIAQTGQDGKTVYYFYDTQGRLQGRVSASGEAVEYRYDNQGHCIQRCHYQQKVNPANWLTQRPSFRDIALKPSGQDRITQYVYNQYQALAFEINSEGAVIAYRYDAEGRVISKTAYANRLENYQPGQSLAYEDIHLIASGGDRTQAYYYDTEGRLIAEVNGEGYATAYQYDAAGHCTEICRYRQPVALPPAALWRDAEPERSTFDSISYCFYNAAGLKIADVDAGGYLTEYHYDARGLLIEKIAYYTPCSATNNLSLESLRPANHRNDRRTHYQYNDSGLLIEEQSANGLITTYAYNEQGLCISQRKTDNLTHTARARQFRYDALGRLVQQLDELGATLLQQHPDWPTEKIEQIWREHGIRYDYDLTGRMIGSTNALGQRTRYFYNNEGQLVFTVNAEGCVTENRYNTFHQLDTVIQYRARISTLAPELSTQALADYVALLADDRHDESTHYQYNTIGQITQIKKGANGRVEMVYNAFGELVTQMEAISPGRVARTSYDYDRRGLLRHRIDDANNPEEWQYDAFGQISQTIDKRGYATRYGYDRLAHLTTITNAAEQVKKYRYDAFGRVIEFEQGARNSETTMYDDSCNTLTITYADGRTTQISYNAFGDKIEDRDAKGQSTRYEYDEKGQLITVNLPEQAVKSYQYEYDAEGHLIWQQDSNGKQIRYTYDASGRKLTELVDPDGLKLLTTMTYDGIGRLFTVTNPAGTQTVYGYDSQGNLITVTIDPNGLNRITEYAYDERNQLIRTIEKNPAGHDKIIAYERDSLGRIIAEIIDPDGLCLTTRYQYDANNNVISKTDPRQHTSHFIYDANNRCRYQIDNRGVVTAYAYDALGNVCETTVFANRIGTLDTYQEAQIVQAIKRDPDHDQTRLFEYDNASRLIRQTDALGNITCYTYDENGNLTIKKQYGKQETPETLRATYFAYDGLNRLRYQIDPGGKLTGFDYNHGDELLKKTEFSQTLARNETGYTLEVIESLLQRNPAKDRSVLYAYDKAGCLRAQVSASGAVTRYQYDSLGHVTTTIVSATLLSINARSAANWDALITDHAADRISHTVYDAAGREIYRVSPLGHVVERVYDAVGNVVAEINHSQTVRLPEYSEKAMKAALGTDSEARITRYQYDANGRLRDKTDAEHHLTHYDYDDNGNLVYKTEANQAVSSYEYDEANQLIATHSPIMPVSSWQNGTLATTNRAIITRKQYDSFGNVTAVIKDADGIAQTVCYEYDKNNQLTQTRYPDVAVNAAGMTASSFPNLTTKTLTEQWVYNDFGQVIAHSDRAGHWTRYIYDGQGQLIYSIAGGNQVTQYSYDTAGNLITKTAYAIPVSLPDAAALTKEQVTRLIIEDPLADRTETYRYDPDNRLIETSKQPVKMYNARTGLTSWQTPITRYDYNAFGEVISTQVKHNEQDWAATSCFYNQDGLKTAVIDAEDYLTTYDYTPFGEILREVQYANRVSGWTATDYTPPALSANDRAVEFAYDSLSRVTRKTLKQVSWQRLTGNKAQYEKHTGDLTSFYQYDAVGNLIATTDPQGNTAYCYYDPSGQLIAKIAPLTQKGRAATTYQYDSLGQLVETHQWAQGAANADETGYTLKAASAADIITHNRYDNSGQLIEKIDGNQHSTWFSYDENGNVARSWQVLKQIDGSYLIQDKRYQYDYDNRLIQTATLKQDGSVRTEDVRYNSFGEIAGKGINHQFTTRFEYDNAGRLWRSNSQGYYQIYRYDLAGNLTETITASQQTLAAYGAYGIDLSQAAFNQESDFDSLAYQFAFHRQYYTYDRMGHVLSQDEDGVYDPATGQCKSRVRLSAQTVDRWGNVLKHTNALGDTTCYDYNAFDEVIRQQLPAVAVYHANGARTINPVIEYAYDELGHAIAMIDANGNAVAKYYDADGRIIRDVNALGYQRDKTYNLLGQLETLRDERSYITQYFYDHENRLVQIKTPTSHKEYQYDEAGQLIAQQTAGMDNQVRFWYNELGFLVGKQDSPAITATRYYYDDAGHKTLEVGAFNNSKSWAYDEYGRVTEHADMFGRKTVYTYNANGQLVAETSPNTLRNREYTYYSNGRLASFEDKAGGEKATYAYDDEGNVTAKSSSRSGYWAAQKDEYQYDALGRLVAVNRYEQDQNKVLALQYEYDANGNIIHTSATAHYPGYQAVSEDDYFAYDANNRMVINKGRLNAQGEVYVPYNQGTALWYDAAGNLSLAFQIKDGKAERYDYLYTGDNQLERIQKNGLDLQYKQYDEAGRLTKELLYNELGDVSEMHLSHYKANLLETQMTLLPSGNFIANMTNYWYDDAGNLKERLTTLYNPMHHIIDATEKRTYTYELWDSYQQSMEYVSLVTTDGRVSLGQGRRIYNAIDGQFEQVNDNQGTSPNTFFSNSALDGLHDRYDGSGHTSYLAIGGKLIGDVKLNTNGTQALNLYSGFTPTGAPSSNNFLQETDFKPFDGILPEAPQSTLGAYTVQAGDTLERIAFAVYGDSSLWYLIADANGISERNAEGGKSSSLPVGKQLTLPPVNLDQHYNNGTHKVLSSEAIYGNLSATARLDPLEMSLPTPVRHKKSLWKTLAKIAITVTAIVATVLSAGIMATLLPGGAALSGGLFATGFSALSGGTALGLSAFAAAGVSFAAGFIGSLAAQGLSNAFGLQHGLDVKGLLISALTSAAAAGAGNLIGGTRFYKELAPKLDELSNHFNVRSALEMMERDTIAQTTNLALRDHQHFDWLELGTTAVTAGILGSQTVESAQNKLTTTVGKEISSLINSELNALASGTIDTVAHGGNFKDIQAGDILLNNLGNAIGSTLASSIAEKGQALAQLKEKLQTETAQQQIESGGYCPFTIEEEGSFTPIPEGTYERFREERKARELVSSALDGDLDFRAAANNIEGSVISDCLPRDSDFNSQQSYSDGVSSDTLLNYLNTTNDMGKLAYESHVKYKINVVLNRAGALHRTKSIALSLAKNLNQIKPLFKTQVSKSYAILDGAINSRWYKLIENSGRLLYTVQMAKEMSEAYTKNMDAGFNIQARETTAAGFGVTAGAWGSVAAAHTLGLGLGSYAASMTMGTWAVPGYTVGCVIGYLGYNLTPLGNYVSSAAKNAYSFVWDKMGTVANNVSNVGQRVTKNITYSIKHFDASLAFKSRYGGIGLEFK</sequence>
<protein>
    <recommendedName>
        <fullName evidence="3">LysM domain-containing protein</fullName>
    </recommendedName>
</protein>
<evidence type="ECO:0000259" key="3">
    <source>
        <dbReference type="PROSITE" id="PS51782"/>
    </source>
</evidence>
<evidence type="ECO:0000256" key="2">
    <source>
        <dbReference type="SAM" id="Phobius"/>
    </source>
</evidence>
<dbReference type="Gene3D" id="2.180.10.10">
    <property type="entry name" value="RHS repeat-associated core"/>
    <property type="match status" value="9"/>
</dbReference>
<dbReference type="PANTHER" id="PTHR32305">
    <property type="match status" value="1"/>
</dbReference>
<feature type="domain" description="LysM" evidence="3">
    <location>
        <begin position="3029"/>
        <end position="3083"/>
    </location>
</feature>
<dbReference type="Pfam" id="PF05593">
    <property type="entry name" value="RHS_repeat"/>
    <property type="match status" value="6"/>
</dbReference>
<dbReference type="InterPro" id="IPR036779">
    <property type="entry name" value="LysM_dom_sf"/>
</dbReference>
<evidence type="ECO:0000313" key="4">
    <source>
        <dbReference type="EMBL" id="MFC3908544.1"/>
    </source>
</evidence>
<dbReference type="PANTHER" id="PTHR32305:SF15">
    <property type="entry name" value="PROTEIN RHSA-RELATED"/>
    <property type="match status" value="1"/>
</dbReference>
<comment type="caution">
    <text evidence="4">The sequence shown here is derived from an EMBL/GenBank/DDBJ whole genome shotgun (WGS) entry which is preliminary data.</text>
</comment>
<gene>
    <name evidence="4" type="ORF">ACFORL_05575</name>
</gene>
<keyword evidence="1" id="KW-0677">Repeat</keyword>
<accession>A0ABV8CEZ3</accession>
<keyword evidence="2" id="KW-0812">Transmembrane</keyword>
<dbReference type="EMBL" id="JBHSAB010000006">
    <property type="protein sequence ID" value="MFC3908544.1"/>
    <property type="molecule type" value="Genomic_DNA"/>
</dbReference>
<feature type="transmembrane region" description="Helical" evidence="2">
    <location>
        <begin position="3139"/>
        <end position="3172"/>
    </location>
</feature>
<dbReference type="InterPro" id="IPR006530">
    <property type="entry name" value="YD"/>
</dbReference>
<dbReference type="Gene3D" id="3.90.930.1">
    <property type="match status" value="3"/>
</dbReference>
<evidence type="ECO:0000256" key="1">
    <source>
        <dbReference type="ARBA" id="ARBA00022737"/>
    </source>
</evidence>
<keyword evidence="2" id="KW-1133">Transmembrane helix</keyword>
<dbReference type="InterPro" id="IPR050708">
    <property type="entry name" value="T6SS_VgrG/RHS"/>
</dbReference>
<feature type="transmembrane region" description="Helical" evidence="2">
    <location>
        <begin position="3184"/>
        <end position="3204"/>
    </location>
</feature>
<dbReference type="CDD" id="cd00118">
    <property type="entry name" value="LysM"/>
    <property type="match status" value="1"/>
</dbReference>
<name>A0ABV8CEZ3_9GAMM</name>
<dbReference type="SUPFAM" id="SSF63829">
    <property type="entry name" value="Calcium-dependent phosphotriesterase"/>
    <property type="match status" value="1"/>
</dbReference>
<dbReference type="Pfam" id="PF25023">
    <property type="entry name" value="TEN_YD-shell"/>
    <property type="match status" value="5"/>
</dbReference>